<keyword evidence="3" id="KW-1185">Reference proteome</keyword>
<gene>
    <name evidence="2" type="ORF">CDD80_3443</name>
</gene>
<evidence type="ECO:0000313" key="3">
    <source>
        <dbReference type="Proteomes" id="UP000226431"/>
    </source>
</evidence>
<feature type="compositionally biased region" description="Basic and acidic residues" evidence="1">
    <location>
        <begin position="162"/>
        <end position="172"/>
    </location>
</feature>
<protein>
    <submittedName>
        <fullName evidence="2">Uncharacterized protein</fullName>
    </submittedName>
</protein>
<organism evidence="2 3">
    <name type="scientific">Ophiocordyceps camponoti-rufipedis</name>
    <dbReference type="NCBI Taxonomy" id="2004952"/>
    <lineage>
        <taxon>Eukaryota</taxon>
        <taxon>Fungi</taxon>
        <taxon>Dikarya</taxon>
        <taxon>Ascomycota</taxon>
        <taxon>Pezizomycotina</taxon>
        <taxon>Sordariomycetes</taxon>
        <taxon>Hypocreomycetidae</taxon>
        <taxon>Hypocreales</taxon>
        <taxon>Ophiocordycipitaceae</taxon>
        <taxon>Ophiocordyceps</taxon>
    </lineage>
</organism>
<accession>A0A2C5XIT5</accession>
<evidence type="ECO:0000256" key="1">
    <source>
        <dbReference type="SAM" id="MobiDB-lite"/>
    </source>
</evidence>
<feature type="compositionally biased region" description="Polar residues" evidence="1">
    <location>
        <begin position="183"/>
        <end position="193"/>
    </location>
</feature>
<dbReference type="Proteomes" id="UP000226431">
    <property type="component" value="Unassembled WGS sequence"/>
</dbReference>
<name>A0A2C5XIT5_9HYPO</name>
<proteinExistence type="predicted"/>
<dbReference type="EMBL" id="NJES01000306">
    <property type="protein sequence ID" value="PHH73959.1"/>
    <property type="molecule type" value="Genomic_DNA"/>
</dbReference>
<sequence length="279" mass="30915">MFTPEQEDKDADRRCSYNSIASRSSFASNSSWRLSRSSVCSDGSRCFLPEESSGLASDRDWRCLLAGTRMAYLAGEYESCYTRCLEILEEARNEQHTGVPPAYLLYLSFYAASSLDALANLKQATHPSLLLIRARYLLALQYANLASNHDSSSKSKAKKRVSFSDDIGHARPDSPTLGVGAESDTSTPRSASPASILKQRPGSPSVKAASSLDRYRSLLVDIHDQILDRIAAIDVQLADVDVHPAVRVASLRARGWQRPRFDPRRYRALRERALADLAE</sequence>
<evidence type="ECO:0000313" key="2">
    <source>
        <dbReference type="EMBL" id="PHH73959.1"/>
    </source>
</evidence>
<comment type="caution">
    <text evidence="2">The sequence shown here is derived from an EMBL/GenBank/DDBJ whole genome shotgun (WGS) entry which is preliminary data.</text>
</comment>
<reference evidence="2 3" key="1">
    <citation type="submission" date="2017-06" db="EMBL/GenBank/DDBJ databases">
        <title>Ant-infecting Ophiocordyceps genomes reveal a high diversity of potential behavioral manipulation genes and a possible major role for enterotoxins.</title>
        <authorList>
            <person name="De Bekker C."/>
            <person name="Evans H.C."/>
            <person name="Brachmann A."/>
            <person name="Hughes D.P."/>
        </authorList>
    </citation>
    <scope>NUCLEOTIDE SEQUENCE [LARGE SCALE GENOMIC DNA]</scope>
    <source>
        <strain evidence="2 3">Map16</strain>
    </source>
</reference>
<feature type="region of interest" description="Disordered" evidence="1">
    <location>
        <begin position="149"/>
        <end position="207"/>
    </location>
</feature>
<dbReference type="AlphaFoldDB" id="A0A2C5XIT5"/>
<dbReference type="OrthoDB" id="4927870at2759"/>